<evidence type="ECO:0000256" key="4">
    <source>
        <dbReference type="ARBA" id="ARBA00022729"/>
    </source>
</evidence>
<dbReference type="Proteomes" id="UP000494206">
    <property type="component" value="Unassembled WGS sequence"/>
</dbReference>
<dbReference type="PANTHER" id="PTHR31418">
    <property type="entry name" value="FATTY-ACID AND RETINOL-BINDING PROTEIN 1"/>
    <property type="match status" value="1"/>
</dbReference>
<comment type="subcellular location">
    <subcellularLocation>
        <location evidence="1">Secreted</location>
    </subcellularLocation>
</comment>
<dbReference type="GO" id="GO:0005576">
    <property type="term" value="C:extracellular region"/>
    <property type="evidence" value="ECO:0007669"/>
    <property type="project" value="UniProtKB-SubCell"/>
</dbReference>
<evidence type="ECO:0000256" key="7">
    <source>
        <dbReference type="SAM" id="SignalP"/>
    </source>
</evidence>
<dbReference type="GO" id="GO:0008289">
    <property type="term" value="F:lipid binding"/>
    <property type="evidence" value="ECO:0007669"/>
    <property type="project" value="UniProtKB-KW"/>
</dbReference>
<gene>
    <name evidence="8" type="ORF">CBOVIS_LOCUS4008</name>
</gene>
<dbReference type="PANTHER" id="PTHR31418:SF6">
    <property type="entry name" value="FATTY ACID_RETINOL BINDING PROTEIN"/>
    <property type="match status" value="1"/>
</dbReference>
<accession>A0A8S1ELZ5</accession>
<sequence>MKSTFLIAAICIGFSVGRPAESMIEEEFAKYQMTPEKISDILKAYEHYKEFIPESVYNILANLSDETKAQIAQMINDYHSGKFETPKDVNGLLSIIKKDYPLISPAATGINDFYRQKLALLGPKAQELFNKWEAQGYADANPDKILWACHLFNNIPTIVSELQGLLQDSDEAEKIDEQFPELQKFLHSKEYEAYTIVVKQMKTLDCEKDRDQVFNTIKLFDMHNVLTTKE</sequence>
<feature type="signal peptide" evidence="7">
    <location>
        <begin position="1"/>
        <end position="17"/>
    </location>
</feature>
<dbReference type="AlphaFoldDB" id="A0A8S1ELZ5"/>
<evidence type="ECO:0000256" key="5">
    <source>
        <dbReference type="ARBA" id="ARBA00023054"/>
    </source>
</evidence>
<feature type="chain" id="PRO_5035876403" description="SXP/RAL-2 family protein Ani s 5-like cation-binding domain-containing protein" evidence="7">
    <location>
        <begin position="18"/>
        <end position="230"/>
    </location>
</feature>
<proteinExistence type="inferred from homology"/>
<dbReference type="OrthoDB" id="5786599at2759"/>
<reference evidence="8 9" key="1">
    <citation type="submission" date="2020-04" db="EMBL/GenBank/DDBJ databases">
        <authorList>
            <person name="Laetsch R D."/>
            <person name="Stevens L."/>
            <person name="Kumar S."/>
            <person name="Blaxter L. M."/>
        </authorList>
    </citation>
    <scope>NUCLEOTIDE SEQUENCE [LARGE SCALE GENOMIC DNA]</scope>
</reference>
<protein>
    <recommendedName>
        <fullName evidence="10">SXP/RAL-2 family protein Ani s 5-like cation-binding domain-containing protein</fullName>
    </recommendedName>
</protein>
<comment type="caution">
    <text evidence="8">The sequence shown here is derived from an EMBL/GenBank/DDBJ whole genome shotgun (WGS) entry which is preliminary data.</text>
</comment>
<keyword evidence="9" id="KW-1185">Reference proteome</keyword>
<evidence type="ECO:0000313" key="8">
    <source>
        <dbReference type="EMBL" id="CAB3401232.1"/>
    </source>
</evidence>
<keyword evidence="3" id="KW-0964">Secreted</keyword>
<comment type="similarity">
    <text evidence="2">Belongs to the fatty-acid and retinol-binding protein (FARBP) family.</text>
</comment>
<dbReference type="Pfam" id="PF05823">
    <property type="entry name" value="Gp-FAR-1"/>
    <property type="match status" value="1"/>
</dbReference>
<evidence type="ECO:0000256" key="3">
    <source>
        <dbReference type="ARBA" id="ARBA00022525"/>
    </source>
</evidence>
<evidence type="ECO:0000256" key="2">
    <source>
        <dbReference type="ARBA" id="ARBA00006648"/>
    </source>
</evidence>
<organism evidence="8 9">
    <name type="scientific">Caenorhabditis bovis</name>
    <dbReference type="NCBI Taxonomy" id="2654633"/>
    <lineage>
        <taxon>Eukaryota</taxon>
        <taxon>Metazoa</taxon>
        <taxon>Ecdysozoa</taxon>
        <taxon>Nematoda</taxon>
        <taxon>Chromadorea</taxon>
        <taxon>Rhabditida</taxon>
        <taxon>Rhabditina</taxon>
        <taxon>Rhabditomorpha</taxon>
        <taxon>Rhabditoidea</taxon>
        <taxon>Rhabditidae</taxon>
        <taxon>Peloderinae</taxon>
        <taxon>Caenorhabditis</taxon>
    </lineage>
</organism>
<evidence type="ECO:0000313" key="9">
    <source>
        <dbReference type="Proteomes" id="UP000494206"/>
    </source>
</evidence>
<keyword evidence="5" id="KW-0175">Coiled coil</keyword>
<dbReference type="EMBL" id="CADEPM010000003">
    <property type="protein sequence ID" value="CAB3401232.1"/>
    <property type="molecule type" value="Genomic_DNA"/>
</dbReference>
<keyword evidence="4 7" id="KW-0732">Signal</keyword>
<name>A0A8S1ELZ5_9PELO</name>
<keyword evidence="6" id="KW-0446">Lipid-binding</keyword>
<evidence type="ECO:0000256" key="6">
    <source>
        <dbReference type="ARBA" id="ARBA00023121"/>
    </source>
</evidence>
<evidence type="ECO:0000256" key="1">
    <source>
        <dbReference type="ARBA" id="ARBA00004613"/>
    </source>
</evidence>
<dbReference type="Gene3D" id="1.20.120.1100">
    <property type="match status" value="1"/>
</dbReference>
<evidence type="ECO:0008006" key="10">
    <source>
        <dbReference type="Google" id="ProtNLM"/>
    </source>
</evidence>
<dbReference type="InterPro" id="IPR008632">
    <property type="entry name" value="Gp-FAR-1"/>
</dbReference>